<keyword evidence="1" id="KW-1133">Transmembrane helix</keyword>
<evidence type="ECO:0008006" key="4">
    <source>
        <dbReference type="Google" id="ProtNLM"/>
    </source>
</evidence>
<evidence type="ECO:0000313" key="3">
    <source>
        <dbReference type="Proteomes" id="UP001597112"/>
    </source>
</evidence>
<keyword evidence="3" id="KW-1185">Reference proteome</keyword>
<evidence type="ECO:0000256" key="1">
    <source>
        <dbReference type="SAM" id="Phobius"/>
    </source>
</evidence>
<reference evidence="3" key="1">
    <citation type="journal article" date="2019" name="Int. J. Syst. Evol. Microbiol.">
        <title>The Global Catalogue of Microorganisms (GCM) 10K type strain sequencing project: providing services to taxonomists for standard genome sequencing and annotation.</title>
        <authorList>
            <consortium name="The Broad Institute Genomics Platform"/>
            <consortium name="The Broad Institute Genome Sequencing Center for Infectious Disease"/>
            <person name="Wu L."/>
            <person name="Ma J."/>
        </authorList>
    </citation>
    <scope>NUCLEOTIDE SEQUENCE [LARGE SCALE GENOMIC DNA]</scope>
    <source>
        <strain evidence="3">CCUG 58938</strain>
    </source>
</reference>
<dbReference type="EMBL" id="JBHTKA010000007">
    <property type="protein sequence ID" value="MFD1001520.1"/>
    <property type="molecule type" value="Genomic_DNA"/>
</dbReference>
<dbReference type="Proteomes" id="UP001597112">
    <property type="component" value="Unassembled WGS sequence"/>
</dbReference>
<gene>
    <name evidence="2" type="ORF">ACFQ21_19480</name>
</gene>
<dbReference type="RefSeq" id="WP_377581451.1">
    <property type="nucleotide sequence ID" value="NZ_JBHTKA010000007.1"/>
</dbReference>
<protein>
    <recommendedName>
        <fullName evidence="4">Outer membrane protein beta-barrel domain-containing protein</fullName>
    </recommendedName>
</protein>
<keyword evidence="1" id="KW-0812">Transmembrane</keyword>
<accession>A0ABW3K7S3</accession>
<feature type="transmembrane region" description="Helical" evidence="1">
    <location>
        <begin position="38"/>
        <end position="57"/>
    </location>
</feature>
<proteinExistence type="predicted"/>
<organism evidence="2 3">
    <name type="scientific">Ohtaekwangia kribbensis</name>
    <dbReference type="NCBI Taxonomy" id="688913"/>
    <lineage>
        <taxon>Bacteria</taxon>
        <taxon>Pseudomonadati</taxon>
        <taxon>Bacteroidota</taxon>
        <taxon>Cytophagia</taxon>
        <taxon>Cytophagales</taxon>
        <taxon>Fulvivirgaceae</taxon>
        <taxon>Ohtaekwangia</taxon>
    </lineage>
</organism>
<keyword evidence="1" id="KW-0472">Membrane</keyword>
<name>A0ABW3K7S3_9BACT</name>
<sequence length="202" mass="23217">MKRYILYSILLVFVCGIRSSFAQTREHRDHWYIPDFVVAQYAGSIGFVSAGVGYDIFSKKGSLDFLLGVVPGFTGSTALETFTFKFNAMPIRIRVNPDVAIHPLNTGVYFCYTFGKEYSSDLPGWYPDGYYWWSEAVRVNLFIGGDVRFVTHAFRKPKKFTAYYEIGTNEIKLVSYIQNKHALNIWNILHAGVGVRYMFKHQ</sequence>
<comment type="caution">
    <text evidence="2">The sequence shown here is derived from an EMBL/GenBank/DDBJ whole genome shotgun (WGS) entry which is preliminary data.</text>
</comment>
<evidence type="ECO:0000313" key="2">
    <source>
        <dbReference type="EMBL" id="MFD1001520.1"/>
    </source>
</evidence>